<protein>
    <submittedName>
        <fullName evidence="6">ROK family transcriptional regulator</fullName>
    </submittedName>
    <submittedName>
        <fullName evidence="5">Transcriptional regulator/sugar kinase</fullName>
    </submittedName>
</protein>
<keyword evidence="5" id="KW-0418">Kinase</keyword>
<dbReference type="Proteomes" id="UP000095651">
    <property type="component" value="Unassembled WGS sequence"/>
</dbReference>
<feature type="transmembrane region" description="Helical" evidence="4">
    <location>
        <begin position="373"/>
        <end position="395"/>
    </location>
</feature>
<dbReference type="InterPro" id="IPR043129">
    <property type="entry name" value="ATPase_NBD"/>
</dbReference>
<dbReference type="GO" id="GO:0016301">
    <property type="term" value="F:kinase activity"/>
    <property type="evidence" value="ECO:0007669"/>
    <property type="project" value="UniProtKB-KW"/>
</dbReference>
<dbReference type="EMBL" id="CYZE01000027">
    <property type="protein sequence ID" value="CUP36580.1"/>
    <property type="molecule type" value="Genomic_DNA"/>
</dbReference>
<evidence type="ECO:0000256" key="2">
    <source>
        <dbReference type="ARBA" id="ARBA00006479"/>
    </source>
</evidence>
<comment type="similarity">
    <text evidence="2">Belongs to the ROK (NagC/XylR) family.</text>
</comment>
<dbReference type="SUPFAM" id="SSF46785">
    <property type="entry name" value="Winged helix' DNA-binding domain"/>
    <property type="match status" value="1"/>
</dbReference>
<keyword evidence="4" id="KW-0812">Transmembrane</keyword>
<dbReference type="Proteomes" id="UP000261257">
    <property type="component" value="Unassembled WGS sequence"/>
</dbReference>
<comment type="function">
    <text evidence="1">Transcriptional repressor of xylose-utilizing enzymes.</text>
</comment>
<dbReference type="Pfam" id="PF13412">
    <property type="entry name" value="HTH_24"/>
    <property type="match status" value="1"/>
</dbReference>
<dbReference type="RefSeq" id="WP_055660358.1">
    <property type="nucleotide sequence ID" value="NZ_CABIXC010000027.1"/>
</dbReference>
<keyword evidence="4" id="KW-1133">Transmembrane helix</keyword>
<reference evidence="5 7" key="1">
    <citation type="submission" date="2015-09" db="EMBL/GenBank/DDBJ databases">
        <authorList>
            <consortium name="Pathogen Informatics"/>
        </authorList>
    </citation>
    <scope>NUCLEOTIDE SEQUENCE [LARGE SCALE GENOMIC DNA]</scope>
    <source>
        <strain evidence="5 7">2789STDY5608850</strain>
    </source>
</reference>
<dbReference type="SUPFAM" id="SSF53067">
    <property type="entry name" value="Actin-like ATPase domain"/>
    <property type="match status" value="1"/>
</dbReference>
<evidence type="ECO:0000256" key="4">
    <source>
        <dbReference type="SAM" id="Phobius"/>
    </source>
</evidence>
<keyword evidence="4" id="KW-0472">Membrane</keyword>
<dbReference type="EMBL" id="QSSQ01000038">
    <property type="protein sequence ID" value="RGL97063.1"/>
    <property type="molecule type" value="Genomic_DNA"/>
</dbReference>
<dbReference type="InterPro" id="IPR036390">
    <property type="entry name" value="WH_DNA-bd_sf"/>
</dbReference>
<dbReference type="Gene3D" id="1.10.10.10">
    <property type="entry name" value="Winged helix-like DNA-binding domain superfamily/Winged helix DNA-binding domain"/>
    <property type="match status" value="1"/>
</dbReference>
<evidence type="ECO:0000256" key="1">
    <source>
        <dbReference type="ARBA" id="ARBA00002486"/>
    </source>
</evidence>
<evidence type="ECO:0000256" key="3">
    <source>
        <dbReference type="ARBA" id="ARBA00022629"/>
    </source>
</evidence>
<evidence type="ECO:0000313" key="6">
    <source>
        <dbReference type="EMBL" id="RGL97063.1"/>
    </source>
</evidence>
<organism evidence="5 7">
    <name type="scientific">Hungatella hathewayi</name>
    <dbReference type="NCBI Taxonomy" id="154046"/>
    <lineage>
        <taxon>Bacteria</taxon>
        <taxon>Bacillati</taxon>
        <taxon>Bacillota</taxon>
        <taxon>Clostridia</taxon>
        <taxon>Lachnospirales</taxon>
        <taxon>Lachnospiraceae</taxon>
        <taxon>Hungatella</taxon>
    </lineage>
</organism>
<keyword evidence="3" id="KW-0859">Xylose metabolism</keyword>
<evidence type="ECO:0000313" key="8">
    <source>
        <dbReference type="Proteomes" id="UP000261257"/>
    </source>
</evidence>
<proteinExistence type="inferred from homology"/>
<accession>A0A174MQV4</accession>
<dbReference type="GO" id="GO:0042732">
    <property type="term" value="P:D-xylose metabolic process"/>
    <property type="evidence" value="ECO:0007669"/>
    <property type="project" value="UniProtKB-KW"/>
</dbReference>
<dbReference type="InterPro" id="IPR000600">
    <property type="entry name" value="ROK"/>
</dbReference>
<reference evidence="6 8" key="2">
    <citation type="submission" date="2018-08" db="EMBL/GenBank/DDBJ databases">
        <title>A genome reference for cultivated species of the human gut microbiota.</title>
        <authorList>
            <person name="Zou Y."/>
            <person name="Xue W."/>
            <person name="Luo G."/>
        </authorList>
    </citation>
    <scope>NUCLEOTIDE SEQUENCE [LARGE SCALE GENOMIC DNA]</scope>
    <source>
        <strain evidence="6 8">TF05-11AC</strain>
    </source>
</reference>
<dbReference type="PANTHER" id="PTHR18964:SF149">
    <property type="entry name" value="BIFUNCTIONAL UDP-N-ACETYLGLUCOSAMINE 2-EPIMERASE_N-ACETYLMANNOSAMINE KINASE"/>
    <property type="match status" value="1"/>
</dbReference>
<dbReference type="AlphaFoldDB" id="A0A174MQV4"/>
<dbReference type="PANTHER" id="PTHR18964">
    <property type="entry name" value="ROK (REPRESSOR, ORF, KINASE) FAMILY"/>
    <property type="match status" value="1"/>
</dbReference>
<dbReference type="Pfam" id="PF00480">
    <property type="entry name" value="ROK"/>
    <property type="match status" value="1"/>
</dbReference>
<dbReference type="Gene3D" id="3.30.420.40">
    <property type="match status" value="2"/>
</dbReference>
<evidence type="ECO:0000313" key="5">
    <source>
        <dbReference type="EMBL" id="CUP36580.1"/>
    </source>
</evidence>
<sequence>MYKGKKKKASNRSRILECIYRNAPIARTDIAEETEITPATVTMNVTTLISEGFVRELGEASTDEGSSGRKRVLIDIIPDRAYSIGLEFTQKALVICITDLKGRIRFQHAEPFNEELAGRITDAIIDGVKGLVAESGISWDEIVGIGAAVPGHMNGSASSLVTNRKTWQNFDPKRIEQELPLPIVCENNARCMALGEYLFSPQESPDSFAFFHVGMGMFCANVVDGEMFLGENYVAGEIGHTIVSEGGRRCECGKYGCLQTYASENHLIRNAKLLYKNTPNTILRSLVPDDSLITIETITTAYSMGDPVIGMYIAEALKYLGITISNIAIITNPGKIFLHGQLFDNQDIQNELMDYIERQLIFVDRTYAGNVEILPYAAADGAVGASALAILRFFIRPAMGE</sequence>
<name>A0A174MQV4_9FIRM</name>
<dbReference type="InterPro" id="IPR036388">
    <property type="entry name" value="WH-like_DNA-bd_sf"/>
</dbReference>
<evidence type="ECO:0000313" key="7">
    <source>
        <dbReference type="Proteomes" id="UP000095651"/>
    </source>
</evidence>
<keyword evidence="5" id="KW-0808">Transferase</keyword>
<gene>
    <name evidence="5" type="primary">mlc_5</name>
    <name evidence="6" type="ORF">DXC39_25835</name>
    <name evidence="5" type="ORF">ERS852407_05722</name>
</gene>
<keyword evidence="3" id="KW-0119">Carbohydrate metabolism</keyword>